<dbReference type="EMBL" id="ML978972">
    <property type="protein sequence ID" value="KAF1927299.1"/>
    <property type="molecule type" value="Genomic_DNA"/>
</dbReference>
<evidence type="ECO:0000313" key="4">
    <source>
        <dbReference type="Proteomes" id="UP000800082"/>
    </source>
</evidence>
<proteinExistence type="predicted"/>
<evidence type="ECO:0000256" key="1">
    <source>
        <dbReference type="SAM" id="MobiDB-lite"/>
    </source>
</evidence>
<gene>
    <name evidence="3" type="ORF">M421DRAFT_176557</name>
</gene>
<evidence type="ECO:0000256" key="2">
    <source>
        <dbReference type="SAM" id="Phobius"/>
    </source>
</evidence>
<feature type="region of interest" description="Disordered" evidence="1">
    <location>
        <begin position="85"/>
        <end position="119"/>
    </location>
</feature>
<feature type="compositionally biased region" description="Polar residues" evidence="1">
    <location>
        <begin position="99"/>
        <end position="115"/>
    </location>
</feature>
<dbReference type="AlphaFoldDB" id="A0A6A5RI97"/>
<organism evidence="3 4">
    <name type="scientific">Didymella exigua CBS 183.55</name>
    <dbReference type="NCBI Taxonomy" id="1150837"/>
    <lineage>
        <taxon>Eukaryota</taxon>
        <taxon>Fungi</taxon>
        <taxon>Dikarya</taxon>
        <taxon>Ascomycota</taxon>
        <taxon>Pezizomycotina</taxon>
        <taxon>Dothideomycetes</taxon>
        <taxon>Pleosporomycetidae</taxon>
        <taxon>Pleosporales</taxon>
        <taxon>Pleosporineae</taxon>
        <taxon>Didymellaceae</taxon>
        <taxon>Didymella</taxon>
    </lineage>
</organism>
<dbReference type="RefSeq" id="XP_033447551.1">
    <property type="nucleotide sequence ID" value="XM_033587845.1"/>
</dbReference>
<keyword evidence="4" id="KW-1185">Reference proteome</keyword>
<keyword evidence="2" id="KW-0812">Transmembrane</keyword>
<dbReference type="Proteomes" id="UP000800082">
    <property type="component" value="Unassembled WGS sequence"/>
</dbReference>
<name>A0A6A5RI97_9PLEO</name>
<reference evidence="3" key="1">
    <citation type="journal article" date="2020" name="Stud. Mycol.">
        <title>101 Dothideomycetes genomes: a test case for predicting lifestyles and emergence of pathogens.</title>
        <authorList>
            <person name="Haridas S."/>
            <person name="Albert R."/>
            <person name="Binder M."/>
            <person name="Bloem J."/>
            <person name="Labutti K."/>
            <person name="Salamov A."/>
            <person name="Andreopoulos B."/>
            <person name="Baker S."/>
            <person name="Barry K."/>
            <person name="Bills G."/>
            <person name="Bluhm B."/>
            <person name="Cannon C."/>
            <person name="Castanera R."/>
            <person name="Culley D."/>
            <person name="Daum C."/>
            <person name="Ezra D."/>
            <person name="Gonzalez J."/>
            <person name="Henrissat B."/>
            <person name="Kuo A."/>
            <person name="Liang C."/>
            <person name="Lipzen A."/>
            <person name="Lutzoni F."/>
            <person name="Magnuson J."/>
            <person name="Mondo S."/>
            <person name="Nolan M."/>
            <person name="Ohm R."/>
            <person name="Pangilinan J."/>
            <person name="Park H.-J."/>
            <person name="Ramirez L."/>
            <person name="Alfaro M."/>
            <person name="Sun H."/>
            <person name="Tritt A."/>
            <person name="Yoshinaga Y."/>
            <person name="Zwiers L.-H."/>
            <person name="Turgeon B."/>
            <person name="Goodwin S."/>
            <person name="Spatafora J."/>
            <person name="Crous P."/>
            <person name="Grigoriev I."/>
        </authorList>
    </citation>
    <scope>NUCLEOTIDE SEQUENCE</scope>
    <source>
        <strain evidence="3">CBS 183.55</strain>
    </source>
</reference>
<feature type="transmembrane region" description="Helical" evidence="2">
    <location>
        <begin position="144"/>
        <end position="166"/>
    </location>
</feature>
<accession>A0A6A5RI97</accession>
<keyword evidence="2" id="KW-0472">Membrane</keyword>
<keyword evidence="2" id="KW-1133">Transmembrane helix</keyword>
<protein>
    <submittedName>
        <fullName evidence="3">Uncharacterized protein</fullName>
    </submittedName>
</protein>
<evidence type="ECO:0000313" key="3">
    <source>
        <dbReference type="EMBL" id="KAF1927299.1"/>
    </source>
</evidence>
<sequence>MIRALITGKKWSMTEQRALVASNFCIRRRWPRRVNNMYEVPGQHNPSTNGIRSHITDLLCTQRHFNLKHQHQHLNAIRMSSKTPSLLPPAYTPSDEKSSPAQPTSKVSINITGPNTDIEKANTAPARQSRVFTCLKICEGLTPAAWYAAAVFMVLLFLDLLVAKILGRKPI</sequence>
<dbReference type="GeneID" id="54345492"/>